<reference evidence="5" key="2">
    <citation type="submission" date="2020-05" db="UniProtKB">
        <authorList>
            <consortium name="EnsemblMetazoa"/>
        </authorList>
    </citation>
    <scope>IDENTIFICATION</scope>
    <source>
        <strain evidence="5">A-37</strain>
    </source>
</reference>
<dbReference type="GO" id="GO:0072659">
    <property type="term" value="P:protein localization to plasma membrane"/>
    <property type="evidence" value="ECO:0007669"/>
    <property type="project" value="TreeGrafter"/>
</dbReference>
<dbReference type="EnsemblMetazoa" id="ACUA026412-RA">
    <property type="protein sequence ID" value="ACUA026412-PA"/>
    <property type="gene ID" value="ACUA026412"/>
</dbReference>
<keyword evidence="6" id="KW-1185">Reference proteome</keyword>
<feature type="compositionally biased region" description="Gly residues" evidence="3">
    <location>
        <begin position="90"/>
        <end position="104"/>
    </location>
</feature>
<feature type="compositionally biased region" description="Low complexity" evidence="3">
    <location>
        <begin position="78"/>
        <end position="89"/>
    </location>
</feature>
<organism evidence="5 6">
    <name type="scientific">Anopheles culicifacies</name>
    <dbReference type="NCBI Taxonomy" id="139723"/>
    <lineage>
        <taxon>Eukaryota</taxon>
        <taxon>Metazoa</taxon>
        <taxon>Ecdysozoa</taxon>
        <taxon>Arthropoda</taxon>
        <taxon>Hexapoda</taxon>
        <taxon>Insecta</taxon>
        <taxon>Pterygota</taxon>
        <taxon>Neoptera</taxon>
        <taxon>Endopterygota</taxon>
        <taxon>Diptera</taxon>
        <taxon>Nematocera</taxon>
        <taxon>Culicoidea</taxon>
        <taxon>Culicidae</taxon>
        <taxon>Anophelinae</taxon>
        <taxon>Anopheles</taxon>
        <taxon>culicifacies species complex</taxon>
    </lineage>
</organism>
<dbReference type="VEuPathDB" id="VectorBase:ACUA026412"/>
<feature type="region of interest" description="Disordered" evidence="3">
    <location>
        <begin position="68"/>
        <end position="107"/>
    </location>
</feature>
<evidence type="ECO:0000256" key="3">
    <source>
        <dbReference type="SAM" id="MobiDB-lite"/>
    </source>
</evidence>
<keyword evidence="2" id="KW-0597">Phosphoprotein</keyword>
<feature type="region of interest" description="Disordered" evidence="3">
    <location>
        <begin position="226"/>
        <end position="248"/>
    </location>
</feature>
<evidence type="ECO:0000313" key="6">
    <source>
        <dbReference type="Proteomes" id="UP000075883"/>
    </source>
</evidence>
<dbReference type="STRING" id="139723.A0A182MUA4"/>
<feature type="region of interest" description="Disordered" evidence="3">
    <location>
        <begin position="265"/>
        <end position="307"/>
    </location>
</feature>
<name>A0A182MUA4_9DIPT</name>
<feature type="compositionally biased region" description="Acidic residues" evidence="3">
    <location>
        <begin position="227"/>
        <end position="244"/>
    </location>
</feature>
<comment type="similarity">
    <text evidence="1">Belongs to the PACS family.</text>
</comment>
<dbReference type="InterPro" id="IPR019381">
    <property type="entry name" value="PACS1/2_C"/>
</dbReference>
<dbReference type="InterPro" id="IPR057541">
    <property type="entry name" value="PACS1/2_N"/>
</dbReference>
<evidence type="ECO:0000256" key="2">
    <source>
        <dbReference type="ARBA" id="ARBA00022553"/>
    </source>
</evidence>
<evidence type="ECO:0000313" key="5">
    <source>
        <dbReference type="EnsemblMetazoa" id="ACUA026412-PA"/>
    </source>
</evidence>
<evidence type="ECO:0000256" key="1">
    <source>
        <dbReference type="ARBA" id="ARBA00008590"/>
    </source>
</evidence>
<reference evidence="6" key="1">
    <citation type="submission" date="2013-09" db="EMBL/GenBank/DDBJ databases">
        <title>The Genome Sequence of Anopheles culicifacies species A.</title>
        <authorList>
            <consortium name="The Broad Institute Genomics Platform"/>
            <person name="Neafsey D.E."/>
            <person name="Besansky N."/>
            <person name="Howell P."/>
            <person name="Walton C."/>
            <person name="Young S.K."/>
            <person name="Zeng Q."/>
            <person name="Gargeya S."/>
            <person name="Fitzgerald M."/>
            <person name="Haas B."/>
            <person name="Abouelleil A."/>
            <person name="Allen A.W."/>
            <person name="Alvarado L."/>
            <person name="Arachchi H.M."/>
            <person name="Berlin A.M."/>
            <person name="Chapman S.B."/>
            <person name="Gainer-Dewar J."/>
            <person name="Goldberg J."/>
            <person name="Griggs A."/>
            <person name="Gujja S."/>
            <person name="Hansen M."/>
            <person name="Howarth C."/>
            <person name="Imamovic A."/>
            <person name="Ireland A."/>
            <person name="Larimer J."/>
            <person name="McCowan C."/>
            <person name="Murphy C."/>
            <person name="Pearson M."/>
            <person name="Poon T.W."/>
            <person name="Priest M."/>
            <person name="Roberts A."/>
            <person name="Saif S."/>
            <person name="Shea T."/>
            <person name="Sisk P."/>
            <person name="Sykes S."/>
            <person name="Wortman J."/>
            <person name="Nusbaum C."/>
            <person name="Birren B."/>
        </authorList>
    </citation>
    <scope>NUCLEOTIDE SEQUENCE [LARGE SCALE GENOMIC DNA]</scope>
    <source>
        <strain evidence="6">A-37</strain>
    </source>
</reference>
<dbReference type="Pfam" id="PF25332">
    <property type="entry name" value="C2_PACS_N"/>
    <property type="match status" value="2"/>
</dbReference>
<dbReference type="Proteomes" id="UP000075883">
    <property type="component" value="Unassembled WGS sequence"/>
</dbReference>
<feature type="compositionally biased region" description="Basic and acidic residues" evidence="3">
    <location>
        <begin position="411"/>
        <end position="427"/>
    </location>
</feature>
<feature type="region of interest" description="Disordered" evidence="3">
    <location>
        <begin position="398"/>
        <end position="427"/>
    </location>
</feature>
<sequence length="463" mass="50697">MVWGTGQKDTHTALGECVTFPLRHETATKRAFTLCSLKITRLSLLTPLPSDLTSLSLAVRMQSSKRTLRSHEIPVPQSLSSGYSSSIGSGTAGTGGGGGGGGGSLASVSQLNSPPLLETELDLHFSLQYPHFIKRDGNRLLILLQRRKKYKTRTILGYKTLAEGVIRMDAVLQKSMDMTVELNGSGKAGRAGLTIATLRATQVTSIPVDQDNKNNNSLLVTDRVNEYSDEDEEQEFSSGDENDEGLSGYAAKHNYAGKRDSYKKFESGEQDGEQEEGNMMPSNQADSDSDFDNMGKEKARGKMSRQRNFKQRIISLLKRFKVPEELEGDVRERGPALRGKRDLDALFQELESLSCGEGDDSGQDMDSLSIGSTPKPSLRPFFENAGKPVLTQQHSSIQLSSMQKGSGNKDFMPEKKPNLEKRDSLAEKKSNSITIANNLINSMNGNSINNNQTSNYSNIQALI</sequence>
<protein>
    <recommendedName>
        <fullName evidence="4">Phosphofurin acidic cluster sorting protein 1/2 N-terminal C2 domain-containing protein</fullName>
    </recommendedName>
</protein>
<dbReference type="AlphaFoldDB" id="A0A182MUA4"/>
<dbReference type="PANTHER" id="PTHR13280:SF17">
    <property type="entry name" value="KRUEPPEL TARGET AT 95D, ISOFORM A"/>
    <property type="match status" value="1"/>
</dbReference>
<feature type="domain" description="Phosphofurin acidic cluster sorting protein 1/2 N-terminal C2" evidence="4">
    <location>
        <begin position="33"/>
        <end position="77"/>
    </location>
</feature>
<accession>A0A182MUA4</accession>
<proteinExistence type="inferred from homology"/>
<feature type="domain" description="Phosphofurin acidic cluster sorting protein 1/2 N-terminal C2" evidence="4">
    <location>
        <begin position="116"/>
        <end position="182"/>
    </location>
</feature>
<evidence type="ECO:0000259" key="4">
    <source>
        <dbReference type="Pfam" id="PF25332"/>
    </source>
</evidence>
<dbReference type="PANTHER" id="PTHR13280">
    <property type="entry name" value="PHOSPHOFURIN ACIDIC CLUSTER SORTING PROTEIN"/>
    <property type="match status" value="1"/>
</dbReference>
<dbReference type="EMBL" id="AXCM01001494">
    <property type="status" value="NOT_ANNOTATED_CDS"/>
    <property type="molecule type" value="Genomic_DNA"/>
</dbReference>